<sequence>MIVREDGRADSPEPDSFALPLGLGAHRTEGPMPCRVGFASGDQQLLVHMDGVIEAREPGGSFCPLGDRVGVLKEPDADRALDALREDLVRHAAGPFHGDAAMLLLRCHDHSG</sequence>
<dbReference type="InterPro" id="IPR036457">
    <property type="entry name" value="PPM-type-like_dom_sf"/>
</dbReference>
<dbReference type="EMBL" id="MLYO01000009">
    <property type="protein sequence ID" value="OIK07756.1"/>
    <property type="molecule type" value="Genomic_DNA"/>
</dbReference>
<dbReference type="AlphaFoldDB" id="A0A1S2QQK3"/>
<gene>
    <name evidence="3" type="ORF">BIV23_01890</name>
</gene>
<name>A0A1S2QQK3_9ACTN</name>
<keyword evidence="4" id="KW-1185">Reference proteome</keyword>
<feature type="region of interest" description="Disordered" evidence="1">
    <location>
        <begin position="1"/>
        <end position="24"/>
    </location>
</feature>
<feature type="compositionally biased region" description="Basic and acidic residues" evidence="1">
    <location>
        <begin position="1"/>
        <end position="11"/>
    </location>
</feature>
<protein>
    <recommendedName>
        <fullName evidence="2">PPM-type phosphatase domain-containing protein</fullName>
    </recommendedName>
</protein>
<dbReference type="Pfam" id="PF07228">
    <property type="entry name" value="SpoIIE"/>
    <property type="match status" value="1"/>
</dbReference>
<reference evidence="3 4" key="1">
    <citation type="submission" date="2016-10" db="EMBL/GenBank/DDBJ databases">
        <title>Genome sequence of Streptomyces sp. MUSC 1.</title>
        <authorList>
            <person name="Lee L.-H."/>
            <person name="Ser H.-L."/>
            <person name="Law J.W.-F."/>
        </authorList>
    </citation>
    <scope>NUCLEOTIDE SEQUENCE [LARGE SCALE GENOMIC DNA]</scope>
    <source>
        <strain evidence="3 4">MUSC 1</strain>
    </source>
</reference>
<evidence type="ECO:0000259" key="2">
    <source>
        <dbReference type="Pfam" id="PF07228"/>
    </source>
</evidence>
<dbReference type="InterPro" id="IPR001932">
    <property type="entry name" value="PPM-type_phosphatase-like_dom"/>
</dbReference>
<dbReference type="Gene3D" id="3.60.40.10">
    <property type="entry name" value="PPM-type phosphatase domain"/>
    <property type="match status" value="1"/>
</dbReference>
<accession>A0A1S2QQK3</accession>
<organism evidence="3 4">
    <name type="scientific">Streptomyces monashensis</name>
    <dbReference type="NCBI Taxonomy" id="1678012"/>
    <lineage>
        <taxon>Bacteria</taxon>
        <taxon>Bacillati</taxon>
        <taxon>Actinomycetota</taxon>
        <taxon>Actinomycetes</taxon>
        <taxon>Kitasatosporales</taxon>
        <taxon>Streptomycetaceae</taxon>
        <taxon>Streptomyces</taxon>
    </lineage>
</organism>
<feature type="domain" description="PPM-type phosphatase" evidence="2">
    <location>
        <begin position="2"/>
        <end position="107"/>
    </location>
</feature>
<proteinExistence type="predicted"/>
<dbReference type="Proteomes" id="UP000179642">
    <property type="component" value="Unassembled WGS sequence"/>
</dbReference>
<evidence type="ECO:0000256" key="1">
    <source>
        <dbReference type="SAM" id="MobiDB-lite"/>
    </source>
</evidence>
<evidence type="ECO:0000313" key="4">
    <source>
        <dbReference type="Proteomes" id="UP000179642"/>
    </source>
</evidence>
<evidence type="ECO:0000313" key="3">
    <source>
        <dbReference type="EMBL" id="OIK07756.1"/>
    </source>
</evidence>
<comment type="caution">
    <text evidence="3">The sequence shown here is derived from an EMBL/GenBank/DDBJ whole genome shotgun (WGS) entry which is preliminary data.</text>
</comment>